<dbReference type="AlphaFoldDB" id="A0AA40ER19"/>
<dbReference type="Proteomes" id="UP001172155">
    <property type="component" value="Unassembled WGS sequence"/>
</dbReference>
<proteinExistence type="predicted"/>
<evidence type="ECO:0000313" key="1">
    <source>
        <dbReference type="EMBL" id="KAK0743943.1"/>
    </source>
</evidence>
<evidence type="ECO:0000313" key="2">
    <source>
        <dbReference type="Proteomes" id="UP001172155"/>
    </source>
</evidence>
<keyword evidence="2" id="KW-1185">Reference proteome</keyword>
<comment type="caution">
    <text evidence="1">The sequence shown here is derived from an EMBL/GenBank/DDBJ whole genome shotgun (WGS) entry which is preliminary data.</text>
</comment>
<gene>
    <name evidence="1" type="ORF">B0T18DRAFT_431119</name>
</gene>
<name>A0AA40ER19_9PEZI</name>
<sequence length="468" mass="53213">MARPFNPSEERDQCDQAELWYNAPLRASNQRLSDELAKAKQLLRENGIPFPSPSEVCKKTPVKPGRVTRRTKRTIHLEEGRPLPTLPLEIQYMIVGYAMSSDHPIIDPLMPLDTSRITAEERKRAKNQVASGCLSACRAFHQEGSKAFWANNTFVFTTHQALHNMGILDLDTRNTISSTTLRVVAQYYDDQKRVRKYDSEIPGYPKVKVTPLQRVADPTTLGRKGFKSYSWLQVADFLNALRPPFDPLHDKKQVRPRLLPNLTSLRIDFVNFPNDCLDFPSTEIHHVAAHHLARTLSELVFTGLPHDDQGFRTQVDLEAMVRDDGLMLKSIDTLVHHNGKMNQVADAEIRARVVRSWRSLVTEKTGEVPHFQDSHWHPGVRTPLPPGLAGPIPLEIVHPESLWEKRPTMWKLVPVSRDSSRREFVEFSRTTGTPVGKYSEVADVDDSVDLECEDCGELHEPSIFDPDF</sequence>
<organism evidence="1 2">
    <name type="scientific">Schizothecium vesticola</name>
    <dbReference type="NCBI Taxonomy" id="314040"/>
    <lineage>
        <taxon>Eukaryota</taxon>
        <taxon>Fungi</taxon>
        <taxon>Dikarya</taxon>
        <taxon>Ascomycota</taxon>
        <taxon>Pezizomycotina</taxon>
        <taxon>Sordariomycetes</taxon>
        <taxon>Sordariomycetidae</taxon>
        <taxon>Sordariales</taxon>
        <taxon>Schizotheciaceae</taxon>
        <taxon>Schizothecium</taxon>
    </lineage>
</organism>
<protein>
    <submittedName>
        <fullName evidence="1">Uncharacterized protein</fullName>
    </submittedName>
</protein>
<accession>A0AA40ER19</accession>
<dbReference type="EMBL" id="JAUKUD010000005">
    <property type="protein sequence ID" value="KAK0743943.1"/>
    <property type="molecule type" value="Genomic_DNA"/>
</dbReference>
<reference evidence="1" key="1">
    <citation type="submission" date="2023-06" db="EMBL/GenBank/DDBJ databases">
        <title>Genome-scale phylogeny and comparative genomics of the fungal order Sordariales.</title>
        <authorList>
            <consortium name="Lawrence Berkeley National Laboratory"/>
            <person name="Hensen N."/>
            <person name="Bonometti L."/>
            <person name="Westerberg I."/>
            <person name="Brannstrom I.O."/>
            <person name="Guillou S."/>
            <person name="Cros-Aarteil S."/>
            <person name="Calhoun S."/>
            <person name="Haridas S."/>
            <person name="Kuo A."/>
            <person name="Mondo S."/>
            <person name="Pangilinan J."/>
            <person name="Riley R."/>
            <person name="LaButti K."/>
            <person name="Andreopoulos B."/>
            <person name="Lipzen A."/>
            <person name="Chen C."/>
            <person name="Yanf M."/>
            <person name="Daum C."/>
            <person name="Ng V."/>
            <person name="Clum A."/>
            <person name="Steindorff A."/>
            <person name="Ohm R."/>
            <person name="Martin F."/>
            <person name="Silar P."/>
            <person name="Natvig D."/>
            <person name="Lalanne C."/>
            <person name="Gautier V."/>
            <person name="Ament-velasquez S.L."/>
            <person name="Kruys A."/>
            <person name="Hutchinson M.I."/>
            <person name="Powell A.J."/>
            <person name="Barry K."/>
            <person name="Miller A.N."/>
            <person name="Grigoriev I.V."/>
            <person name="Debuchy R."/>
            <person name="Gladieux P."/>
            <person name="Thoren M.H."/>
            <person name="Johannesson H."/>
        </authorList>
    </citation>
    <scope>NUCLEOTIDE SEQUENCE</scope>
    <source>
        <strain evidence="1">SMH3187-1</strain>
    </source>
</reference>